<dbReference type="OMA" id="EEWIRML"/>
<dbReference type="GO" id="GO:0005938">
    <property type="term" value="C:cell cortex"/>
    <property type="evidence" value="ECO:0007669"/>
    <property type="project" value="UniProtKB-ARBA"/>
</dbReference>
<feature type="region of interest" description="Disordered" evidence="2">
    <location>
        <begin position="647"/>
        <end position="667"/>
    </location>
</feature>
<protein>
    <recommendedName>
        <fullName evidence="7">RhoGAP-domain-containing protein</fullName>
    </recommendedName>
</protein>
<dbReference type="GO" id="GO:0007165">
    <property type="term" value="P:signal transduction"/>
    <property type="evidence" value="ECO:0007669"/>
    <property type="project" value="InterPro"/>
</dbReference>
<feature type="compositionally biased region" description="Low complexity" evidence="2">
    <location>
        <begin position="1"/>
        <end position="36"/>
    </location>
</feature>
<evidence type="ECO:0000259" key="3">
    <source>
        <dbReference type="PROSITE" id="PS50003"/>
    </source>
</evidence>
<reference evidence="5 6" key="1">
    <citation type="journal article" date="2011" name="J. Gen. Appl. Microbiol.">
        <title>Draft genome sequencing of the enigmatic yeast Saitoella complicata.</title>
        <authorList>
            <person name="Nishida H."/>
            <person name="Hamamoto M."/>
            <person name="Sugiyama J."/>
        </authorList>
    </citation>
    <scope>NUCLEOTIDE SEQUENCE [LARGE SCALE GENOMIC DNA]</scope>
    <source>
        <strain evidence="5 6">NRRL Y-17804</strain>
    </source>
</reference>
<dbReference type="PROSITE" id="PS50238">
    <property type="entry name" value="RHOGAP"/>
    <property type="match status" value="1"/>
</dbReference>
<feature type="region of interest" description="Disordered" evidence="2">
    <location>
        <begin position="788"/>
        <end position="809"/>
    </location>
</feature>
<evidence type="ECO:0008006" key="7">
    <source>
        <dbReference type="Google" id="ProtNLM"/>
    </source>
</evidence>
<evidence type="ECO:0000313" key="5">
    <source>
        <dbReference type="EMBL" id="GAO47190.1"/>
    </source>
</evidence>
<dbReference type="InterPro" id="IPR050729">
    <property type="entry name" value="Rho-GAP"/>
</dbReference>
<dbReference type="InterPro" id="IPR001849">
    <property type="entry name" value="PH_domain"/>
</dbReference>
<feature type="domain" description="Rho-GAP" evidence="4">
    <location>
        <begin position="904"/>
        <end position="1105"/>
    </location>
</feature>
<organism evidence="5 6">
    <name type="scientific">Saitoella complicata (strain BCRC 22490 / CBS 7301 / JCM 7358 / NBRC 10748 / NRRL Y-17804)</name>
    <dbReference type="NCBI Taxonomy" id="698492"/>
    <lineage>
        <taxon>Eukaryota</taxon>
        <taxon>Fungi</taxon>
        <taxon>Dikarya</taxon>
        <taxon>Ascomycota</taxon>
        <taxon>Taphrinomycotina</taxon>
        <taxon>Taphrinomycotina incertae sedis</taxon>
        <taxon>Saitoella</taxon>
    </lineage>
</organism>
<feature type="compositionally biased region" description="Low complexity" evidence="2">
    <location>
        <begin position="176"/>
        <end position="188"/>
    </location>
</feature>
<feature type="compositionally biased region" description="Low complexity" evidence="2">
    <location>
        <begin position="223"/>
        <end position="246"/>
    </location>
</feature>
<feature type="region of interest" description="Disordered" evidence="2">
    <location>
        <begin position="1"/>
        <end position="47"/>
    </location>
</feature>
<dbReference type="Proteomes" id="UP000033140">
    <property type="component" value="Unassembled WGS sequence"/>
</dbReference>
<dbReference type="SUPFAM" id="SSF48350">
    <property type="entry name" value="GTPase activation domain, GAP"/>
    <property type="match status" value="1"/>
</dbReference>
<feature type="compositionally biased region" description="Basic and acidic residues" evidence="2">
    <location>
        <begin position="843"/>
        <end position="857"/>
    </location>
</feature>
<evidence type="ECO:0000256" key="1">
    <source>
        <dbReference type="ARBA" id="ARBA00022468"/>
    </source>
</evidence>
<feature type="region of interest" description="Disordered" evidence="2">
    <location>
        <begin position="869"/>
        <end position="899"/>
    </location>
</feature>
<sequence length="1166" mass="125393">MSAHPSPTSPSSFVPSPTLASHTPSSGSTSDLLTSLQKENASLSSQNKQLWKLVDKQRAMILALRGDLERVGGEREKLRERVRGFIKEERERGKEVEGLLSPALESGKMRGAESADVGGETVTLEETIPTTNFTAPIEAQTPPLPSPPTSTATPTSAGPATGLIPASNKRRPTPLPLTNTTTDTPTTTKITTTSISMTSLHAVVPAPPLSAVVASSFTKNGERTPAPRTRTRSATVTGSSDSTSSSRLAAPPTGYDTPLAARRDRGRSNDEEDDEDEDEDPFHSPLLSARKFGFGHGMMGMNGLLSPSSLGGVTKMVASGDMEREQGPIGLGLGLGSGLGGGSVVVDVVRDEEAQKKNEEGVLGGGGGVLLDVPARISTPGLPRSPRDGIAMSMSPPSPAAGHGIPKTEVAILASSPPVTEGMLSPVTAREHLSPNSFTTTNSIHTMSPQTNSVTSTPDPSTQFIDPDSLLLTPDSMSEVALTALAISTTDPDAPVPSSLMVDIGILDKFNSSLKWVVRKSMLDVCDITGLEVDVRSVGGWAVQKSMLEGYLRGLLRRERGALMGVCEFLSTDVIERGGVAATTIVEAAVRGGEVGRKEGWLSKKSKGFGGWKSRWFVLEGGDMRYYDKPGGTAGSAIRLSSAQIARQATKDASKENTQDEKKTEGKEGYKHAFMILESKKVRHILCANSDEEREEWIRMLLQHIDLANSPLPLMSEKAEKEKGKKAAKTKQGRHVSANEGAHVGGMVESESMRSMSSTSTRRDDEFGVGLGRPVTRESVLGISYDRMVQGQRPSPHSRSKSVESVPPLPIMPPILPEVKVQGISGPTNGTVITDGSQWGNIHVRDDDSIKTNDDKKAADKRIKKKSFWGFGHSKTPQRTSSDASTNSTPPAQRRGGHGPVFGVTLEEAIAVSRPVRDDVLLPNVVYRCIEYLEAKNAVLEEGIYRLSGSSSVVKMLKEKFDKEGDAELFGAKEMYDVHAVAGLLKLYLRELPVSVLTRELHVEFLQVIGEVDDLPARTREVNRLVHRLPPANFSLLRVLCAHLIRVVENSNVNKMTARNVGIVFSPTLNIPAGVLTLFLGDFEGVFMEDVDALADLVQNYDEGYGQSSQEQYAEGQYDTRNHGGLHVPTSLRDDRRSRNRHSHIVGGDLGYGNGGYGGRLHNVYE</sequence>
<dbReference type="Pfam" id="PF00620">
    <property type="entry name" value="RhoGAP"/>
    <property type="match status" value="1"/>
</dbReference>
<evidence type="ECO:0000256" key="2">
    <source>
        <dbReference type="SAM" id="MobiDB-lite"/>
    </source>
</evidence>
<keyword evidence="1" id="KW-0343">GTPase activation</keyword>
<dbReference type="EMBL" id="BACD03000007">
    <property type="protein sequence ID" value="GAO47190.1"/>
    <property type="molecule type" value="Genomic_DNA"/>
</dbReference>
<dbReference type="PANTHER" id="PTHR23176:SF129">
    <property type="entry name" value="RHO GTPASE ACTIVATING PROTEIN AT 16F, ISOFORM E-RELATED"/>
    <property type="match status" value="1"/>
</dbReference>
<dbReference type="InterPro" id="IPR000198">
    <property type="entry name" value="RhoGAP_dom"/>
</dbReference>
<accession>A0A0E9NCP7</accession>
<feature type="compositionally biased region" description="Low complexity" evidence="2">
    <location>
        <begin position="149"/>
        <end position="163"/>
    </location>
</feature>
<comment type="caution">
    <text evidence="5">The sequence shown here is derived from an EMBL/GenBank/DDBJ whole genome shotgun (WGS) entry which is preliminary data.</text>
</comment>
<dbReference type="Gene3D" id="1.10.555.10">
    <property type="entry name" value="Rho GTPase activation protein"/>
    <property type="match status" value="1"/>
</dbReference>
<dbReference type="Gene3D" id="2.30.29.30">
    <property type="entry name" value="Pleckstrin-homology domain (PH domain)/Phosphotyrosine-binding domain (PTB)"/>
    <property type="match status" value="1"/>
</dbReference>
<dbReference type="SMART" id="SM00233">
    <property type="entry name" value="PH"/>
    <property type="match status" value="1"/>
</dbReference>
<evidence type="ECO:0000259" key="4">
    <source>
        <dbReference type="PROSITE" id="PS50238"/>
    </source>
</evidence>
<dbReference type="PANTHER" id="PTHR23176">
    <property type="entry name" value="RHO/RAC/CDC GTPASE-ACTIVATING PROTEIN"/>
    <property type="match status" value="1"/>
</dbReference>
<name>A0A0E9NCP7_SAICN</name>
<keyword evidence="6" id="KW-1185">Reference proteome</keyword>
<feature type="region of interest" description="Disordered" evidence="2">
    <location>
        <begin position="831"/>
        <end position="857"/>
    </location>
</feature>
<dbReference type="AlphaFoldDB" id="A0A0E9NCP7"/>
<feature type="compositionally biased region" description="Low complexity" evidence="2">
    <location>
        <begin position="749"/>
        <end position="760"/>
    </location>
</feature>
<reference evidence="5 6" key="3">
    <citation type="journal article" date="2015" name="Genome Announc.">
        <title>Draft Genome Sequence of the Archiascomycetous Yeast Saitoella complicata.</title>
        <authorList>
            <person name="Yamauchi K."/>
            <person name="Kondo S."/>
            <person name="Hamamoto M."/>
            <person name="Takahashi Y."/>
            <person name="Ogura Y."/>
            <person name="Hayashi T."/>
            <person name="Nishida H."/>
        </authorList>
    </citation>
    <scope>NUCLEOTIDE SEQUENCE [LARGE SCALE GENOMIC DNA]</scope>
    <source>
        <strain evidence="5 6">NRRL Y-17804</strain>
    </source>
</reference>
<dbReference type="STRING" id="698492.A0A0E9NCP7"/>
<evidence type="ECO:0000313" key="6">
    <source>
        <dbReference type="Proteomes" id="UP000033140"/>
    </source>
</evidence>
<feature type="compositionally biased region" description="Acidic residues" evidence="2">
    <location>
        <begin position="270"/>
        <end position="280"/>
    </location>
</feature>
<feature type="region of interest" description="Disordered" evidence="2">
    <location>
        <begin position="216"/>
        <end position="286"/>
    </location>
</feature>
<gene>
    <name evidence="5" type="ORF">G7K_1400-t1</name>
</gene>
<feature type="region of interest" description="Disordered" evidence="2">
    <location>
        <begin position="719"/>
        <end position="770"/>
    </location>
</feature>
<reference evidence="5 6" key="2">
    <citation type="journal article" date="2014" name="J. Gen. Appl. Microbiol.">
        <title>The early diverging ascomycetous budding yeast Saitoella complicata has three histone deacetylases belonging to the Clr6, Hos2, and Rpd3 lineages.</title>
        <authorList>
            <person name="Nishida H."/>
            <person name="Matsumoto T."/>
            <person name="Kondo S."/>
            <person name="Hamamoto M."/>
            <person name="Yoshikawa H."/>
        </authorList>
    </citation>
    <scope>NUCLEOTIDE SEQUENCE [LARGE SCALE GENOMIC DNA]</scope>
    <source>
        <strain evidence="5 6">NRRL Y-17804</strain>
    </source>
</reference>
<dbReference type="Pfam" id="PF00169">
    <property type="entry name" value="PH"/>
    <property type="match status" value="1"/>
</dbReference>
<proteinExistence type="predicted"/>
<feature type="region of interest" description="Disordered" evidence="2">
    <location>
        <begin position="442"/>
        <end position="461"/>
    </location>
</feature>
<feature type="compositionally biased region" description="Basic and acidic residues" evidence="2">
    <location>
        <begin position="649"/>
        <end position="667"/>
    </location>
</feature>
<feature type="domain" description="PH" evidence="3">
    <location>
        <begin position="595"/>
        <end position="706"/>
    </location>
</feature>
<feature type="compositionally biased region" description="Polar residues" evidence="2">
    <location>
        <begin position="831"/>
        <end position="840"/>
    </location>
</feature>
<dbReference type="GO" id="GO:0005096">
    <property type="term" value="F:GTPase activator activity"/>
    <property type="evidence" value="ECO:0007669"/>
    <property type="project" value="UniProtKB-KW"/>
</dbReference>
<feature type="compositionally biased region" description="Polar residues" evidence="2">
    <location>
        <begin position="875"/>
        <end position="891"/>
    </location>
</feature>
<dbReference type="InterPro" id="IPR011993">
    <property type="entry name" value="PH-like_dom_sf"/>
</dbReference>
<feature type="region of interest" description="Disordered" evidence="2">
    <location>
        <begin position="135"/>
        <end position="188"/>
    </location>
</feature>
<dbReference type="InterPro" id="IPR008936">
    <property type="entry name" value="Rho_GTPase_activation_prot"/>
</dbReference>
<dbReference type="GO" id="GO:0032153">
    <property type="term" value="C:cell division site"/>
    <property type="evidence" value="ECO:0007669"/>
    <property type="project" value="UniProtKB-ARBA"/>
</dbReference>
<dbReference type="PROSITE" id="PS50003">
    <property type="entry name" value="PH_DOMAIN"/>
    <property type="match status" value="1"/>
</dbReference>
<dbReference type="SUPFAM" id="SSF50729">
    <property type="entry name" value="PH domain-like"/>
    <property type="match status" value="1"/>
</dbReference>
<feature type="compositionally biased region" description="Polar residues" evidence="2">
    <location>
        <begin position="37"/>
        <end position="47"/>
    </location>
</feature>
<dbReference type="SMART" id="SM00324">
    <property type="entry name" value="RhoGAP"/>
    <property type="match status" value="1"/>
</dbReference>